<keyword evidence="3 5" id="KW-1133">Transmembrane helix</keyword>
<evidence type="ECO:0000256" key="5">
    <source>
        <dbReference type="SAM" id="Phobius"/>
    </source>
</evidence>
<dbReference type="NCBIfam" id="TIGR03062">
    <property type="entry name" value="pip_yhgE_Cterm"/>
    <property type="match status" value="1"/>
</dbReference>
<keyword evidence="2 5" id="KW-0812">Transmembrane</keyword>
<dbReference type="PANTHER" id="PTHR43077:SF5">
    <property type="entry name" value="PHAGE INFECTION PROTEIN"/>
    <property type="match status" value="1"/>
</dbReference>
<gene>
    <name evidence="7" type="ORF">ACJDT4_20295</name>
</gene>
<evidence type="ECO:0000313" key="8">
    <source>
        <dbReference type="Proteomes" id="UP001623592"/>
    </source>
</evidence>
<comment type="subcellular location">
    <subcellularLocation>
        <location evidence="1">Membrane</location>
        <topology evidence="1">Multi-pass membrane protein</topology>
    </subcellularLocation>
</comment>
<dbReference type="InterPro" id="IPR051328">
    <property type="entry name" value="T7SS_ABC-Transporter"/>
</dbReference>
<dbReference type="InterPro" id="IPR013525">
    <property type="entry name" value="ABC2_TM"/>
</dbReference>
<dbReference type="InterPro" id="IPR017501">
    <property type="entry name" value="Phage_infect_YhgE_C"/>
</dbReference>
<protein>
    <submittedName>
        <fullName evidence="7">YhgE/Pip family protein</fullName>
    </submittedName>
</protein>
<dbReference type="Proteomes" id="UP001623592">
    <property type="component" value="Unassembled WGS sequence"/>
</dbReference>
<evidence type="ECO:0000259" key="6">
    <source>
        <dbReference type="Pfam" id="PF12698"/>
    </source>
</evidence>
<feature type="transmembrane region" description="Helical" evidence="5">
    <location>
        <begin position="632"/>
        <end position="659"/>
    </location>
</feature>
<dbReference type="PANTHER" id="PTHR43077">
    <property type="entry name" value="TRANSPORT PERMEASE YVFS-RELATED"/>
    <property type="match status" value="1"/>
</dbReference>
<evidence type="ECO:0000256" key="2">
    <source>
        <dbReference type="ARBA" id="ARBA00022692"/>
    </source>
</evidence>
<evidence type="ECO:0000256" key="1">
    <source>
        <dbReference type="ARBA" id="ARBA00004141"/>
    </source>
</evidence>
<dbReference type="InterPro" id="IPR023908">
    <property type="entry name" value="xxxLxxG_rpt"/>
</dbReference>
<accession>A0ABW8TJK6</accession>
<dbReference type="SUPFAM" id="SSF58104">
    <property type="entry name" value="Methyl-accepting chemotaxis protein (MCP) signaling domain"/>
    <property type="match status" value="1"/>
</dbReference>
<dbReference type="Pfam" id="PF12698">
    <property type="entry name" value="ABC2_membrane_3"/>
    <property type="match status" value="2"/>
</dbReference>
<comment type="caution">
    <text evidence="7">The sequence shown here is derived from an EMBL/GenBank/DDBJ whole genome shotgun (WGS) entry which is preliminary data.</text>
</comment>
<name>A0ABW8TJK6_9CLOT</name>
<feature type="transmembrane region" description="Helical" evidence="5">
    <location>
        <begin position="709"/>
        <end position="726"/>
    </location>
</feature>
<keyword evidence="8" id="KW-1185">Reference proteome</keyword>
<reference evidence="7 8" key="1">
    <citation type="submission" date="2024-11" db="EMBL/GenBank/DDBJ databases">
        <authorList>
            <person name="Heng Y.C."/>
            <person name="Lim A.C.H."/>
            <person name="Lee J.K.Y."/>
            <person name="Kittelmann S."/>
        </authorList>
    </citation>
    <scope>NUCLEOTIDE SEQUENCE [LARGE SCALE GENOMIC DNA]</scope>
    <source>
        <strain evidence="7 8">WILCCON 0114</strain>
    </source>
</reference>
<evidence type="ECO:0000313" key="7">
    <source>
        <dbReference type="EMBL" id="MFL0252753.1"/>
    </source>
</evidence>
<organism evidence="7 8">
    <name type="scientific">Clostridium neuense</name>
    <dbReference type="NCBI Taxonomy" id="1728934"/>
    <lineage>
        <taxon>Bacteria</taxon>
        <taxon>Bacillati</taxon>
        <taxon>Bacillota</taxon>
        <taxon>Clostridia</taxon>
        <taxon>Eubacteriales</taxon>
        <taxon>Clostridiaceae</taxon>
        <taxon>Clostridium</taxon>
    </lineage>
</organism>
<evidence type="ECO:0000256" key="4">
    <source>
        <dbReference type="ARBA" id="ARBA00023136"/>
    </source>
</evidence>
<feature type="transmembrane region" description="Helical" evidence="5">
    <location>
        <begin position="550"/>
        <end position="570"/>
    </location>
</feature>
<feature type="transmembrane region" description="Helical" evidence="5">
    <location>
        <begin position="12"/>
        <end position="40"/>
    </location>
</feature>
<dbReference type="RefSeq" id="WP_406789410.1">
    <property type="nucleotide sequence ID" value="NZ_JBJIAA010000020.1"/>
</dbReference>
<proteinExistence type="predicted"/>
<feature type="domain" description="ABC-2 type transporter transmembrane" evidence="6">
    <location>
        <begin position="417"/>
        <end position="724"/>
    </location>
</feature>
<evidence type="ECO:0000256" key="3">
    <source>
        <dbReference type="ARBA" id="ARBA00022989"/>
    </source>
</evidence>
<feature type="domain" description="ABC-2 type transporter transmembrane" evidence="6">
    <location>
        <begin position="24"/>
        <end position="165"/>
    </location>
</feature>
<dbReference type="EMBL" id="JBJIAA010000020">
    <property type="protein sequence ID" value="MFL0252753.1"/>
    <property type="molecule type" value="Genomic_DNA"/>
</dbReference>
<dbReference type="NCBIfam" id="TIGR03061">
    <property type="entry name" value="pip_yhgE_Nterm"/>
    <property type="match status" value="1"/>
</dbReference>
<dbReference type="NCBIfam" id="TIGR03057">
    <property type="entry name" value="xxxLxxG_by_4"/>
    <property type="match status" value="4"/>
</dbReference>
<feature type="transmembrane region" description="Helical" evidence="5">
    <location>
        <begin position="591"/>
        <end position="612"/>
    </location>
</feature>
<keyword evidence="4 5" id="KW-0472">Membrane</keyword>
<dbReference type="Gene3D" id="3.40.1710.10">
    <property type="entry name" value="abc type-2 transporter like domain"/>
    <property type="match status" value="1"/>
</dbReference>
<sequence>MEQKESKFTKSFLWKIIAIITCAIMFIPMMYSLFYLGAFWDPYGNLKNVPVAFVNLDEPYNNDGKSYTLGKDLEKKLKDNDSFKWEFVGYNKAKEGVDNTSYYAMIVIPKDFSKKLANSTNGNFEKPQIIYRANKGRNFIFSLLSQKGAESIQSQITNSISKETTKTLVDKLYDVKDSLKDASDAQDKIQDGTQKLFDGSGTLATNLVSAFDGSNKLKTGLNQLTDGSKQLNDGLGAAYNGSNALGNGLGQLAQGQKKVVGGLSDLDNGLTQFKAAINQTDGKMDQLVKGSDQLNEGAKGLNGGVDKLNKLVSGSLDQAASGLDSAASYADTAEKLLDKATAEISIDPEQAKKDIAAAKQITDIIKQGNTSISSKLKASKNVVSDNLSKPVSTLGVYTSQIADGVKQARSSTSDTIDKLLNGTRALEAGSGQVNDGLTTVASKTNDLTNGLGKLSNGSSTLMTGLNTAASSTGTLASGLGQLSDGAKTLNSNLGTLNDGTKKLKDGLNDGYDKINNNLKFTSNAMSKFVSNPVNLSDQSINDVKKYGEGLAPYFISLSLWLGAMFINLVLTLIDKLKLADNKFYNNFLGKYAVGVVLVTIQAIVLAISLNAGLGLDAIKTPYLYLNNIFTSIVFFSVMYGLSAAFGIMSTPISFVLLILQLSSCAGTFPIETSPVFYRVVNTFIPMTYTVNVVRMILSGINHSGLMQNISILLTFMFTFLIGGFLIKTLREKISKQLISKQSAETAA</sequence>
<dbReference type="InterPro" id="IPR017500">
    <property type="entry name" value="Phage_infect_YhgE_N"/>
</dbReference>
<dbReference type="Gene3D" id="1.10.287.950">
    <property type="entry name" value="Methyl-accepting chemotaxis protein"/>
    <property type="match status" value="1"/>
</dbReference>